<protein>
    <recommendedName>
        <fullName evidence="3 10">Phosphate transport system permease protein PstA</fullName>
    </recommendedName>
</protein>
<dbReference type="PROSITE" id="PS50928">
    <property type="entry name" value="ABC_TM1"/>
    <property type="match status" value="1"/>
</dbReference>
<dbReference type="EMBL" id="CACVAS010000066">
    <property type="protein sequence ID" value="CAA6814681.1"/>
    <property type="molecule type" value="Genomic_DNA"/>
</dbReference>
<feature type="transmembrane region" description="Helical" evidence="10">
    <location>
        <begin position="95"/>
        <end position="120"/>
    </location>
</feature>
<evidence type="ECO:0000256" key="1">
    <source>
        <dbReference type="ARBA" id="ARBA00004651"/>
    </source>
</evidence>
<feature type="transmembrane region" description="Helical" evidence="10">
    <location>
        <begin position="62"/>
        <end position="83"/>
    </location>
</feature>
<dbReference type="InterPro" id="IPR035906">
    <property type="entry name" value="MetI-like_sf"/>
</dbReference>
<dbReference type="GO" id="GO:0005886">
    <property type="term" value="C:plasma membrane"/>
    <property type="evidence" value="ECO:0007669"/>
    <property type="project" value="UniProtKB-SubCell"/>
</dbReference>
<feature type="transmembrane region" description="Helical" evidence="10">
    <location>
        <begin position="242"/>
        <end position="264"/>
    </location>
</feature>
<comment type="similarity">
    <text evidence="2 10">Belongs to the binding-protein-dependent transport system permease family. CysTW subfamily.</text>
</comment>
<evidence type="ECO:0000259" key="11">
    <source>
        <dbReference type="PROSITE" id="PS50928"/>
    </source>
</evidence>
<feature type="transmembrane region" description="Helical" evidence="10">
    <location>
        <begin position="9"/>
        <end position="30"/>
    </location>
</feature>
<dbReference type="NCBIfam" id="TIGR00974">
    <property type="entry name" value="3a0107s02c"/>
    <property type="match status" value="1"/>
</dbReference>
<evidence type="ECO:0000256" key="2">
    <source>
        <dbReference type="ARBA" id="ARBA00007069"/>
    </source>
</evidence>
<evidence type="ECO:0000256" key="8">
    <source>
        <dbReference type="ARBA" id="ARBA00022989"/>
    </source>
</evidence>
<name>A0A6S6T1M8_9BACT</name>
<evidence type="ECO:0000256" key="4">
    <source>
        <dbReference type="ARBA" id="ARBA00022448"/>
    </source>
</evidence>
<organism evidence="12">
    <name type="scientific">uncultured Sulfurovum sp</name>
    <dbReference type="NCBI Taxonomy" id="269237"/>
    <lineage>
        <taxon>Bacteria</taxon>
        <taxon>Pseudomonadati</taxon>
        <taxon>Campylobacterota</taxon>
        <taxon>Epsilonproteobacteria</taxon>
        <taxon>Campylobacterales</taxon>
        <taxon>Sulfurovaceae</taxon>
        <taxon>Sulfurovum</taxon>
        <taxon>environmental samples</taxon>
    </lineage>
</organism>
<dbReference type="CDD" id="cd06261">
    <property type="entry name" value="TM_PBP2"/>
    <property type="match status" value="1"/>
</dbReference>
<accession>A0A6S6T1M8</accession>
<evidence type="ECO:0000256" key="3">
    <source>
        <dbReference type="ARBA" id="ARBA00016864"/>
    </source>
</evidence>
<dbReference type="InterPro" id="IPR000515">
    <property type="entry name" value="MetI-like"/>
</dbReference>
<sequence>MNRLILNKVVLVLSTVSALIGIGFLFWILITLTYKGVSSIQLSTFTNDLVEGGIRNLLVGQFTMAILATIIAVPLGVLAGIYLREYGENSKMTSVIRSLSDVMTSAPSIVIGVFVFALMVEPFGTYNGWAGVVALAIMMVPIIIGTTDNMLALVPKELREAGIALGGSKKQVILQIVLKAAKVGVTTGILLSFARIIGETAPLLFTSANNQFFSMDLTDQFPSLTVSIYNLATYPDEASRELAWAASFILTAIVLFINLVGRYVTRHK</sequence>
<reference evidence="12" key="1">
    <citation type="submission" date="2020-01" db="EMBL/GenBank/DDBJ databases">
        <authorList>
            <person name="Meier V. D."/>
            <person name="Meier V D."/>
        </authorList>
    </citation>
    <scope>NUCLEOTIDE SEQUENCE</scope>
    <source>
        <strain evidence="12">HLG_WM_MAG_01</strain>
    </source>
</reference>
<feature type="transmembrane region" description="Helical" evidence="10">
    <location>
        <begin position="126"/>
        <end position="151"/>
    </location>
</feature>
<dbReference type="AlphaFoldDB" id="A0A6S6T1M8"/>
<evidence type="ECO:0000256" key="9">
    <source>
        <dbReference type="ARBA" id="ARBA00023136"/>
    </source>
</evidence>
<evidence type="ECO:0000256" key="6">
    <source>
        <dbReference type="ARBA" id="ARBA00022592"/>
    </source>
</evidence>
<keyword evidence="8 10" id="KW-1133">Transmembrane helix</keyword>
<feature type="domain" description="ABC transmembrane type-1" evidence="11">
    <location>
        <begin position="58"/>
        <end position="261"/>
    </location>
</feature>
<feature type="transmembrane region" description="Helical" evidence="10">
    <location>
        <begin position="172"/>
        <end position="197"/>
    </location>
</feature>
<evidence type="ECO:0000256" key="5">
    <source>
        <dbReference type="ARBA" id="ARBA00022475"/>
    </source>
</evidence>
<comment type="subcellular location">
    <subcellularLocation>
        <location evidence="1 10">Cell membrane</location>
        <topology evidence="1 10">Multi-pass membrane protein</topology>
    </subcellularLocation>
</comment>
<gene>
    <name evidence="12" type="ORF">HELGO_WM3710</name>
</gene>
<evidence type="ECO:0000256" key="7">
    <source>
        <dbReference type="ARBA" id="ARBA00022692"/>
    </source>
</evidence>
<dbReference type="Gene3D" id="1.10.3720.10">
    <property type="entry name" value="MetI-like"/>
    <property type="match status" value="1"/>
</dbReference>
<dbReference type="InterPro" id="IPR051408">
    <property type="entry name" value="Phosphate_transprt_permease"/>
</dbReference>
<keyword evidence="9 10" id="KW-0472">Membrane</keyword>
<dbReference type="GO" id="GO:0005315">
    <property type="term" value="F:phosphate transmembrane transporter activity"/>
    <property type="evidence" value="ECO:0007669"/>
    <property type="project" value="InterPro"/>
</dbReference>
<dbReference type="GO" id="GO:0035435">
    <property type="term" value="P:phosphate ion transmembrane transport"/>
    <property type="evidence" value="ECO:0007669"/>
    <property type="project" value="InterPro"/>
</dbReference>
<evidence type="ECO:0000256" key="10">
    <source>
        <dbReference type="RuleBase" id="RU363043"/>
    </source>
</evidence>
<keyword evidence="4" id="KW-0813">Transport</keyword>
<dbReference type="PANTHER" id="PTHR42922">
    <property type="entry name" value="PHOSPHATE TRANSPORT SYSTEM PERMEASE PROTEIN PSTA"/>
    <property type="match status" value="1"/>
</dbReference>
<keyword evidence="6" id="KW-0592">Phosphate transport</keyword>
<keyword evidence="7 10" id="KW-0812">Transmembrane</keyword>
<evidence type="ECO:0000313" key="12">
    <source>
        <dbReference type="EMBL" id="CAA6814681.1"/>
    </source>
</evidence>
<dbReference type="PANTHER" id="PTHR42922:SF1">
    <property type="entry name" value="PHOSPHATE TRANSPORT SYSTEM PERMEASE PROTEIN PSTA"/>
    <property type="match status" value="1"/>
</dbReference>
<proteinExistence type="inferred from homology"/>
<dbReference type="InterPro" id="IPR005672">
    <property type="entry name" value="Phosphate_PstA"/>
</dbReference>
<dbReference type="Pfam" id="PF00528">
    <property type="entry name" value="BPD_transp_1"/>
    <property type="match status" value="1"/>
</dbReference>
<keyword evidence="5 10" id="KW-1003">Cell membrane</keyword>
<dbReference type="SUPFAM" id="SSF161098">
    <property type="entry name" value="MetI-like"/>
    <property type="match status" value="1"/>
</dbReference>